<dbReference type="EMBL" id="JAQQLF010000004">
    <property type="protein sequence ID" value="MDC7716377.1"/>
    <property type="molecule type" value="Genomic_DNA"/>
</dbReference>
<evidence type="ECO:0000256" key="3">
    <source>
        <dbReference type="ARBA" id="ARBA00023027"/>
    </source>
</evidence>
<evidence type="ECO:0000313" key="7">
    <source>
        <dbReference type="EMBL" id="MDC7716377.1"/>
    </source>
</evidence>
<dbReference type="CDD" id="cd12169">
    <property type="entry name" value="PGDH_like_1"/>
    <property type="match status" value="1"/>
</dbReference>
<dbReference type="SUPFAM" id="SSF52283">
    <property type="entry name" value="Formate/glycerate dehydrogenase catalytic domain-like"/>
    <property type="match status" value="1"/>
</dbReference>
<dbReference type="RefSeq" id="WP_272750786.1">
    <property type="nucleotide sequence ID" value="NZ_JAQQLF010000004.1"/>
</dbReference>
<proteinExistence type="inferred from homology"/>
<accession>A0ABT5IUY7</accession>
<keyword evidence="8" id="KW-1185">Reference proteome</keyword>
<dbReference type="SUPFAM" id="SSF51735">
    <property type="entry name" value="NAD(P)-binding Rossmann-fold domains"/>
    <property type="match status" value="1"/>
</dbReference>
<comment type="similarity">
    <text evidence="1 4">Belongs to the D-isomer specific 2-hydroxyacid dehydrogenase family.</text>
</comment>
<evidence type="ECO:0000256" key="1">
    <source>
        <dbReference type="ARBA" id="ARBA00005854"/>
    </source>
</evidence>
<sequence>MPFQLVIPDDYQHASQACSGLFQHPDIQTTVLGDLQRDPAAPAALARADGLLLIRERTPIDAAFLARYPQLKLISQTGKLARNVDVAACRQAGVVLMEGNGSPIAPAELAWLLMMAARRQLLPAVQGLYAGQWQTSLGRAMHGDTLGILGFGKIGQRVAGFARAFGMQVVVWGSERARQEAIALGYHAADSRADFFSRCDIVSVHQRLAPATAANIGADDLALMKRDALFVNISRAELVADGALLASLQAGRPGFAALDVFEQEPVYDPAHPLLQLPNVLCTPHLGYAEQHSYAQYLGQAFDNVVRYLRGERDHLLAVSA</sequence>
<reference evidence="7 8" key="1">
    <citation type="submission" date="2023-01" db="EMBL/GenBank/DDBJ databases">
        <title>Novel species of the genus Vogesella isolated from rivers.</title>
        <authorList>
            <person name="Lu H."/>
        </authorList>
    </citation>
    <scope>NUCLEOTIDE SEQUENCE [LARGE SCALE GENOMIC DNA]</scope>
    <source>
        <strain evidence="7 8">DC21W</strain>
    </source>
</reference>
<gene>
    <name evidence="7" type="ORF">PQU95_03955</name>
</gene>
<dbReference type="Pfam" id="PF00389">
    <property type="entry name" value="2-Hacid_dh"/>
    <property type="match status" value="1"/>
</dbReference>
<feature type="domain" description="D-isomer specific 2-hydroxyacid dehydrogenase catalytic" evidence="5">
    <location>
        <begin position="17"/>
        <end position="312"/>
    </location>
</feature>
<dbReference type="PANTHER" id="PTHR42789:SF1">
    <property type="entry name" value="D-ISOMER SPECIFIC 2-HYDROXYACID DEHYDROGENASE FAMILY PROTEIN (AFU_ORTHOLOGUE AFUA_6G10090)"/>
    <property type="match status" value="1"/>
</dbReference>
<evidence type="ECO:0000256" key="4">
    <source>
        <dbReference type="RuleBase" id="RU003719"/>
    </source>
</evidence>
<evidence type="ECO:0000259" key="5">
    <source>
        <dbReference type="Pfam" id="PF00389"/>
    </source>
</evidence>
<dbReference type="PANTHER" id="PTHR42789">
    <property type="entry name" value="D-ISOMER SPECIFIC 2-HYDROXYACID DEHYDROGENASE FAMILY PROTEIN (AFU_ORTHOLOGUE AFUA_6G10090)"/>
    <property type="match status" value="1"/>
</dbReference>
<organism evidence="7 8">
    <name type="scientific">Vogesella aquatica</name>
    <dbReference type="NCBI Taxonomy" id="2984206"/>
    <lineage>
        <taxon>Bacteria</taxon>
        <taxon>Pseudomonadati</taxon>
        <taxon>Pseudomonadota</taxon>
        <taxon>Betaproteobacteria</taxon>
        <taxon>Neisseriales</taxon>
        <taxon>Chromobacteriaceae</taxon>
        <taxon>Vogesella</taxon>
    </lineage>
</organism>
<keyword evidence="3" id="KW-0520">NAD</keyword>
<protein>
    <submittedName>
        <fullName evidence="7">D-2-hydroxyacid dehydrogenase family protein</fullName>
    </submittedName>
</protein>
<name>A0ABT5IUY7_9NEIS</name>
<dbReference type="InterPro" id="IPR006140">
    <property type="entry name" value="D-isomer_DH_NAD-bd"/>
</dbReference>
<dbReference type="InterPro" id="IPR036291">
    <property type="entry name" value="NAD(P)-bd_dom_sf"/>
</dbReference>
<evidence type="ECO:0000313" key="8">
    <source>
        <dbReference type="Proteomes" id="UP001219956"/>
    </source>
</evidence>
<dbReference type="InterPro" id="IPR006139">
    <property type="entry name" value="D-isomer_2_OHA_DH_cat_dom"/>
</dbReference>
<comment type="caution">
    <text evidence="7">The sequence shown here is derived from an EMBL/GenBank/DDBJ whole genome shotgun (WGS) entry which is preliminary data.</text>
</comment>
<evidence type="ECO:0000256" key="2">
    <source>
        <dbReference type="ARBA" id="ARBA00023002"/>
    </source>
</evidence>
<feature type="domain" description="D-isomer specific 2-hydroxyacid dehydrogenase NAD-binding" evidence="6">
    <location>
        <begin position="113"/>
        <end position="286"/>
    </location>
</feature>
<keyword evidence="2 4" id="KW-0560">Oxidoreductase</keyword>
<evidence type="ECO:0000259" key="6">
    <source>
        <dbReference type="Pfam" id="PF02826"/>
    </source>
</evidence>
<dbReference type="Gene3D" id="3.40.50.720">
    <property type="entry name" value="NAD(P)-binding Rossmann-like Domain"/>
    <property type="match status" value="2"/>
</dbReference>
<dbReference type="InterPro" id="IPR050857">
    <property type="entry name" value="D-2-hydroxyacid_DH"/>
</dbReference>
<dbReference type="Proteomes" id="UP001219956">
    <property type="component" value="Unassembled WGS sequence"/>
</dbReference>
<dbReference type="Pfam" id="PF02826">
    <property type="entry name" value="2-Hacid_dh_C"/>
    <property type="match status" value="1"/>
</dbReference>